<dbReference type="EMBL" id="KZ613938">
    <property type="protein sequence ID" value="PMD47395.1"/>
    <property type="molecule type" value="Genomic_DNA"/>
</dbReference>
<gene>
    <name evidence="1" type="ORF">L207DRAFT_156964</name>
</gene>
<keyword evidence="2" id="KW-1185">Reference proteome</keyword>
<reference evidence="1 2" key="1">
    <citation type="submission" date="2016-04" db="EMBL/GenBank/DDBJ databases">
        <title>A degradative enzymes factory behind the ericoid mycorrhizal symbiosis.</title>
        <authorList>
            <consortium name="DOE Joint Genome Institute"/>
            <person name="Martino E."/>
            <person name="Morin E."/>
            <person name="Grelet G."/>
            <person name="Kuo A."/>
            <person name="Kohler A."/>
            <person name="Daghino S."/>
            <person name="Barry K."/>
            <person name="Choi C."/>
            <person name="Cichocki N."/>
            <person name="Clum A."/>
            <person name="Copeland A."/>
            <person name="Hainaut M."/>
            <person name="Haridas S."/>
            <person name="Labutti K."/>
            <person name="Lindquist E."/>
            <person name="Lipzen A."/>
            <person name="Khouja H.-R."/>
            <person name="Murat C."/>
            <person name="Ohm R."/>
            <person name="Olson A."/>
            <person name="Spatafora J."/>
            <person name="Veneault-Fourrey C."/>
            <person name="Henrissat B."/>
            <person name="Grigoriev I."/>
            <person name="Martin F."/>
            <person name="Perotto S."/>
        </authorList>
    </citation>
    <scope>NUCLEOTIDE SEQUENCE [LARGE SCALE GENOMIC DNA]</scope>
    <source>
        <strain evidence="1 2">F</strain>
    </source>
</reference>
<dbReference type="Proteomes" id="UP000235786">
    <property type="component" value="Unassembled WGS sequence"/>
</dbReference>
<sequence>MGWTPISWSWAVDRRTFKETTITYSISHTSQLRFCSSPSSVAKPRLKRTAAGSFLISRFRPSFGTVVEDCIRQQSESPRLLYFVALLSYQTAWICKPPRRGELSHEAVKLGVGIETQTDKPPLPQVVEDVAARRSHSKVPALF</sequence>
<dbReference type="AlphaFoldDB" id="A0A2J6S9F4"/>
<evidence type="ECO:0000313" key="2">
    <source>
        <dbReference type="Proteomes" id="UP000235786"/>
    </source>
</evidence>
<proteinExistence type="predicted"/>
<protein>
    <submittedName>
        <fullName evidence="1">Uncharacterized protein</fullName>
    </submittedName>
</protein>
<evidence type="ECO:0000313" key="1">
    <source>
        <dbReference type="EMBL" id="PMD47395.1"/>
    </source>
</evidence>
<name>A0A2J6S9F4_HYAVF</name>
<accession>A0A2J6S9F4</accession>
<organism evidence="1 2">
    <name type="scientific">Hyaloscypha variabilis (strain UAMH 11265 / GT02V1 / F)</name>
    <name type="common">Meliniomyces variabilis</name>
    <dbReference type="NCBI Taxonomy" id="1149755"/>
    <lineage>
        <taxon>Eukaryota</taxon>
        <taxon>Fungi</taxon>
        <taxon>Dikarya</taxon>
        <taxon>Ascomycota</taxon>
        <taxon>Pezizomycotina</taxon>
        <taxon>Leotiomycetes</taxon>
        <taxon>Helotiales</taxon>
        <taxon>Hyaloscyphaceae</taxon>
        <taxon>Hyaloscypha</taxon>
        <taxon>Hyaloscypha variabilis</taxon>
    </lineage>
</organism>